<keyword evidence="4" id="KW-0378">Hydrolase</keyword>
<organism evidence="7 8">
    <name type="scientific">Batrachochytrium dendrobatidis (strain JEL423)</name>
    <dbReference type="NCBI Taxonomy" id="403673"/>
    <lineage>
        <taxon>Eukaryota</taxon>
        <taxon>Fungi</taxon>
        <taxon>Fungi incertae sedis</taxon>
        <taxon>Chytridiomycota</taxon>
        <taxon>Chytridiomycota incertae sedis</taxon>
        <taxon>Chytridiomycetes</taxon>
        <taxon>Rhizophydiales</taxon>
        <taxon>Rhizophydiales incertae sedis</taxon>
        <taxon>Batrachochytrium</taxon>
    </lineage>
</organism>
<dbReference type="InterPro" id="IPR021109">
    <property type="entry name" value="Peptidase_aspartic_dom_sf"/>
</dbReference>
<keyword evidence="2" id="KW-0732">Signal</keyword>
<evidence type="ECO:0000256" key="4">
    <source>
        <dbReference type="ARBA" id="ARBA00022801"/>
    </source>
</evidence>
<sequence length="241" mass="27275">MDALYNGGAIPSNEVSLQLCQYDMLHESFINIGNTEITPKCGTDGKSVAWVQSPTNNQFSINIKSILVNGKLVELPDEFQKKTRERWTRKLDKEKVKKKLQANSPMFKYNYNIKWEKLPTVSIVMFAQTPVTYDNSNSVVTIKLGPRDYMWKYDSEKFRFAIKAGPNDKAALDIPFMSQLAVTFDRTHKRIGFGPGCGCETATSEYPTISNSDRVLWPLTQLTEQPSTSGSDGAFIRKRKP</sequence>
<keyword evidence="1" id="KW-0645">Protease</keyword>
<dbReference type="SUPFAM" id="SSF50630">
    <property type="entry name" value="Acid proteases"/>
    <property type="match status" value="1"/>
</dbReference>
<dbReference type="PANTHER" id="PTHR47965">
    <property type="entry name" value="ASPARTYL PROTEASE-RELATED"/>
    <property type="match status" value="1"/>
</dbReference>
<keyword evidence="3" id="KW-0064">Aspartyl protease</keyword>
<evidence type="ECO:0008006" key="9">
    <source>
        <dbReference type="Google" id="ProtNLM"/>
    </source>
</evidence>
<dbReference type="Proteomes" id="UP000077115">
    <property type="component" value="Unassembled WGS sequence"/>
</dbReference>
<evidence type="ECO:0000256" key="5">
    <source>
        <dbReference type="ARBA" id="ARBA00023145"/>
    </source>
</evidence>
<evidence type="ECO:0000313" key="8">
    <source>
        <dbReference type="Proteomes" id="UP000077115"/>
    </source>
</evidence>
<feature type="region of interest" description="Disordered" evidence="6">
    <location>
        <begin position="222"/>
        <end position="241"/>
    </location>
</feature>
<evidence type="ECO:0000256" key="2">
    <source>
        <dbReference type="ARBA" id="ARBA00022729"/>
    </source>
</evidence>
<dbReference type="InterPro" id="IPR001461">
    <property type="entry name" value="Aspartic_peptidase_A1"/>
</dbReference>
<evidence type="ECO:0000256" key="3">
    <source>
        <dbReference type="ARBA" id="ARBA00022750"/>
    </source>
</evidence>
<dbReference type="GO" id="GO:0006508">
    <property type="term" value="P:proteolysis"/>
    <property type="evidence" value="ECO:0007669"/>
    <property type="project" value="UniProtKB-KW"/>
</dbReference>
<evidence type="ECO:0000256" key="1">
    <source>
        <dbReference type="ARBA" id="ARBA00022670"/>
    </source>
</evidence>
<protein>
    <recommendedName>
        <fullName evidence="9">Peptidase A1 domain-containing protein</fullName>
    </recommendedName>
</protein>
<dbReference type="Gene3D" id="2.40.70.10">
    <property type="entry name" value="Acid Proteases"/>
    <property type="match status" value="1"/>
</dbReference>
<dbReference type="AlphaFoldDB" id="A0A177X0P1"/>
<reference evidence="7 8" key="1">
    <citation type="submission" date="2006-10" db="EMBL/GenBank/DDBJ databases">
        <title>The Genome Sequence of Batrachochytrium dendrobatidis JEL423.</title>
        <authorList>
            <consortium name="The Broad Institute Genome Sequencing Platform"/>
            <person name="Birren B."/>
            <person name="Lander E."/>
            <person name="Galagan J."/>
            <person name="Cuomo C."/>
            <person name="Devon K."/>
            <person name="Jaffe D."/>
            <person name="Butler J."/>
            <person name="Alvarez P."/>
            <person name="Gnerre S."/>
            <person name="Grabherr M."/>
            <person name="Kleber M."/>
            <person name="Mauceli E."/>
            <person name="Brockman W."/>
            <person name="Young S."/>
            <person name="LaButti K."/>
            <person name="Sykes S."/>
            <person name="DeCaprio D."/>
            <person name="Crawford M."/>
            <person name="Koehrsen M."/>
            <person name="Engels R."/>
            <person name="Montgomery P."/>
            <person name="Pearson M."/>
            <person name="Howarth C."/>
            <person name="Larson L."/>
            <person name="White J."/>
            <person name="O'Leary S."/>
            <person name="Kodira C."/>
            <person name="Zeng Q."/>
            <person name="Yandava C."/>
            <person name="Alvarado L."/>
            <person name="Longcore J."/>
            <person name="James T."/>
        </authorList>
    </citation>
    <scope>NUCLEOTIDE SEQUENCE [LARGE SCALE GENOMIC DNA]</scope>
    <source>
        <strain evidence="7 8">JEL423</strain>
    </source>
</reference>
<gene>
    <name evidence="7" type="ORF">BDEG_28595</name>
</gene>
<evidence type="ECO:0000256" key="6">
    <source>
        <dbReference type="SAM" id="MobiDB-lite"/>
    </source>
</evidence>
<dbReference type="EMBL" id="DS022317">
    <property type="protein sequence ID" value="OAJ45455.1"/>
    <property type="molecule type" value="Genomic_DNA"/>
</dbReference>
<feature type="compositionally biased region" description="Polar residues" evidence="6">
    <location>
        <begin position="222"/>
        <end position="231"/>
    </location>
</feature>
<accession>A0A177X0P1</accession>
<dbReference type="OrthoDB" id="2152801at2759"/>
<name>A0A177X0P1_BATDL</name>
<dbReference type="VEuPathDB" id="FungiDB:BDEG_28595"/>
<dbReference type="GO" id="GO:0004190">
    <property type="term" value="F:aspartic-type endopeptidase activity"/>
    <property type="evidence" value="ECO:0007669"/>
    <property type="project" value="UniProtKB-KW"/>
</dbReference>
<dbReference type="PANTHER" id="PTHR47965:SF12">
    <property type="entry name" value="ASPARTIC PROTEINASE 3-RELATED"/>
    <property type="match status" value="1"/>
</dbReference>
<reference evidence="7 8" key="2">
    <citation type="submission" date="2016-05" db="EMBL/GenBank/DDBJ databases">
        <title>Lineage-specific infection strategies underlie the spectrum of fungal disease in amphibians.</title>
        <authorList>
            <person name="Cuomo C.A."/>
            <person name="Farrer R.A."/>
            <person name="James T."/>
            <person name="Longcore J."/>
            <person name="Birren B."/>
        </authorList>
    </citation>
    <scope>NUCLEOTIDE SEQUENCE [LARGE SCALE GENOMIC DNA]</scope>
    <source>
        <strain evidence="7 8">JEL423</strain>
    </source>
</reference>
<keyword evidence="5" id="KW-0865">Zymogen</keyword>
<proteinExistence type="predicted"/>
<evidence type="ECO:0000313" key="7">
    <source>
        <dbReference type="EMBL" id="OAJ45455.1"/>
    </source>
</evidence>